<dbReference type="PANTHER" id="PTHR47074">
    <property type="entry name" value="BNAC02G40300D PROTEIN"/>
    <property type="match status" value="1"/>
</dbReference>
<evidence type="ECO:0000313" key="2">
    <source>
        <dbReference type="EMBL" id="RXH76522.1"/>
    </source>
</evidence>
<evidence type="ECO:0000259" key="1">
    <source>
        <dbReference type="Pfam" id="PF13456"/>
    </source>
</evidence>
<dbReference type="CDD" id="cd06222">
    <property type="entry name" value="RNase_H_like"/>
    <property type="match status" value="1"/>
</dbReference>
<proteinExistence type="predicted"/>
<accession>A0A498I2Q2</accession>
<dbReference type="Gene3D" id="3.30.420.10">
    <property type="entry name" value="Ribonuclease H-like superfamily/Ribonuclease H"/>
    <property type="match status" value="1"/>
</dbReference>
<dbReference type="EMBL" id="RDQH01000340">
    <property type="protein sequence ID" value="RXH76522.1"/>
    <property type="molecule type" value="Genomic_DNA"/>
</dbReference>
<keyword evidence="3" id="KW-1185">Reference proteome</keyword>
<organism evidence="2 3">
    <name type="scientific">Malus domestica</name>
    <name type="common">Apple</name>
    <name type="synonym">Pyrus malus</name>
    <dbReference type="NCBI Taxonomy" id="3750"/>
    <lineage>
        <taxon>Eukaryota</taxon>
        <taxon>Viridiplantae</taxon>
        <taxon>Streptophyta</taxon>
        <taxon>Embryophyta</taxon>
        <taxon>Tracheophyta</taxon>
        <taxon>Spermatophyta</taxon>
        <taxon>Magnoliopsida</taxon>
        <taxon>eudicotyledons</taxon>
        <taxon>Gunneridae</taxon>
        <taxon>Pentapetalae</taxon>
        <taxon>rosids</taxon>
        <taxon>fabids</taxon>
        <taxon>Rosales</taxon>
        <taxon>Rosaceae</taxon>
        <taxon>Amygdaloideae</taxon>
        <taxon>Maleae</taxon>
        <taxon>Malus</taxon>
    </lineage>
</organism>
<dbReference type="Pfam" id="PF13456">
    <property type="entry name" value="RVT_3"/>
    <property type="match status" value="1"/>
</dbReference>
<name>A0A498I2Q2_MALDO</name>
<feature type="domain" description="RNase H type-1" evidence="1">
    <location>
        <begin position="4"/>
        <end position="72"/>
    </location>
</feature>
<dbReference type="InterPro" id="IPR044730">
    <property type="entry name" value="RNase_H-like_dom_plant"/>
</dbReference>
<dbReference type="InterPro" id="IPR036397">
    <property type="entry name" value="RNaseH_sf"/>
</dbReference>
<dbReference type="GO" id="GO:0004523">
    <property type="term" value="F:RNA-DNA hybrid ribonuclease activity"/>
    <property type="evidence" value="ECO:0007669"/>
    <property type="project" value="InterPro"/>
</dbReference>
<dbReference type="InterPro" id="IPR002156">
    <property type="entry name" value="RNaseH_domain"/>
</dbReference>
<protein>
    <recommendedName>
        <fullName evidence="1">RNase H type-1 domain-containing protein</fullName>
    </recommendedName>
</protein>
<dbReference type="Proteomes" id="UP000290289">
    <property type="component" value="Chromosome 14"/>
</dbReference>
<evidence type="ECO:0000313" key="3">
    <source>
        <dbReference type="Proteomes" id="UP000290289"/>
    </source>
</evidence>
<dbReference type="AlphaFoldDB" id="A0A498I2Q2"/>
<dbReference type="InterPro" id="IPR052929">
    <property type="entry name" value="RNase_H-like_EbsB-rel"/>
</dbReference>
<comment type="caution">
    <text evidence="2">The sequence shown here is derived from an EMBL/GenBank/DDBJ whole genome shotgun (WGS) entry which is preliminary data.</text>
</comment>
<sequence>MMFCRYSGCTKVDVESDSQLLIRMITRQMERDAILEGVLFDIDFLAMHFDFVKFRFVPQDGNLAAHAVASFATKHGGKLFLG</sequence>
<dbReference type="GO" id="GO:0003676">
    <property type="term" value="F:nucleic acid binding"/>
    <property type="evidence" value="ECO:0007669"/>
    <property type="project" value="InterPro"/>
</dbReference>
<reference evidence="2 3" key="1">
    <citation type="submission" date="2018-10" db="EMBL/GenBank/DDBJ databases">
        <title>A high-quality apple genome assembly.</title>
        <authorList>
            <person name="Hu J."/>
        </authorList>
    </citation>
    <scope>NUCLEOTIDE SEQUENCE [LARGE SCALE GENOMIC DNA]</scope>
    <source>
        <strain evidence="3">cv. HFTH1</strain>
        <tissue evidence="2">Young leaf</tissue>
    </source>
</reference>
<dbReference type="PANTHER" id="PTHR47074:SF11">
    <property type="entry name" value="REVERSE TRANSCRIPTASE-LIKE PROTEIN"/>
    <property type="match status" value="1"/>
</dbReference>
<gene>
    <name evidence="2" type="ORF">DVH24_019410</name>
</gene>